<evidence type="ECO:0000313" key="2">
    <source>
        <dbReference type="Proteomes" id="UP000016932"/>
    </source>
</evidence>
<dbReference type="VEuPathDB" id="FungiDB:MYCFIDRAFT_212178"/>
<evidence type="ECO:0000313" key="1">
    <source>
        <dbReference type="EMBL" id="EME79265.1"/>
    </source>
</evidence>
<dbReference type="KEGG" id="pfj:MYCFIDRAFT_212178"/>
<dbReference type="HOGENOM" id="CLU_2942815_0_0_1"/>
<sequence length="60" mass="6627">MAYNHSISNASSPALENLHFPRCISPILPLISSWPASRKPDPCQMPQFVFKLPKTVSSST</sequence>
<dbReference type="RefSeq" id="XP_007930030.1">
    <property type="nucleotide sequence ID" value="XM_007931839.1"/>
</dbReference>
<dbReference type="Proteomes" id="UP000016932">
    <property type="component" value="Unassembled WGS sequence"/>
</dbReference>
<dbReference type="GeneID" id="19337638"/>
<proteinExistence type="predicted"/>
<reference evidence="1 2" key="1">
    <citation type="journal article" date="2012" name="PLoS Pathog.">
        <title>Diverse lifestyles and strategies of plant pathogenesis encoded in the genomes of eighteen Dothideomycetes fungi.</title>
        <authorList>
            <person name="Ohm R.A."/>
            <person name="Feau N."/>
            <person name="Henrissat B."/>
            <person name="Schoch C.L."/>
            <person name="Horwitz B.A."/>
            <person name="Barry K.W."/>
            <person name="Condon B.J."/>
            <person name="Copeland A.C."/>
            <person name="Dhillon B."/>
            <person name="Glaser F."/>
            <person name="Hesse C.N."/>
            <person name="Kosti I."/>
            <person name="LaButti K."/>
            <person name="Lindquist E.A."/>
            <person name="Lucas S."/>
            <person name="Salamov A.A."/>
            <person name="Bradshaw R.E."/>
            <person name="Ciuffetti L."/>
            <person name="Hamelin R.C."/>
            <person name="Kema G.H.J."/>
            <person name="Lawrence C."/>
            <person name="Scott J.A."/>
            <person name="Spatafora J.W."/>
            <person name="Turgeon B.G."/>
            <person name="de Wit P.J.G.M."/>
            <person name="Zhong S."/>
            <person name="Goodwin S.B."/>
            <person name="Grigoriev I.V."/>
        </authorList>
    </citation>
    <scope>NUCLEOTIDE SEQUENCE [LARGE SCALE GENOMIC DNA]</scope>
    <source>
        <strain evidence="1 2">CIRAD86</strain>
    </source>
</reference>
<dbReference type="EMBL" id="KB446562">
    <property type="protein sequence ID" value="EME79265.1"/>
    <property type="molecule type" value="Genomic_DNA"/>
</dbReference>
<organism evidence="1 2">
    <name type="scientific">Pseudocercospora fijiensis (strain CIRAD86)</name>
    <name type="common">Black leaf streak disease fungus</name>
    <name type="synonym">Mycosphaerella fijiensis</name>
    <dbReference type="NCBI Taxonomy" id="383855"/>
    <lineage>
        <taxon>Eukaryota</taxon>
        <taxon>Fungi</taxon>
        <taxon>Dikarya</taxon>
        <taxon>Ascomycota</taxon>
        <taxon>Pezizomycotina</taxon>
        <taxon>Dothideomycetes</taxon>
        <taxon>Dothideomycetidae</taxon>
        <taxon>Mycosphaerellales</taxon>
        <taxon>Mycosphaerellaceae</taxon>
        <taxon>Pseudocercospora</taxon>
    </lineage>
</organism>
<gene>
    <name evidence="1" type="ORF">MYCFIDRAFT_212178</name>
</gene>
<protein>
    <submittedName>
        <fullName evidence="1">Uncharacterized protein</fullName>
    </submittedName>
</protein>
<name>M2YNJ4_PSEFD</name>
<dbReference type="AlphaFoldDB" id="M2YNJ4"/>
<keyword evidence="2" id="KW-1185">Reference proteome</keyword>
<accession>M2YNJ4</accession>